<gene>
    <name evidence="2" type="primary">torD</name>
    <name evidence="2" type="ORF">DSM104443_02674</name>
</gene>
<dbReference type="InterPro" id="IPR020945">
    <property type="entry name" value="DMSO/NO3_reduct_chaperone"/>
</dbReference>
<dbReference type="RefSeq" id="WP_171093060.1">
    <property type="nucleotide sequence ID" value="NZ_CP053069.1"/>
</dbReference>
<name>A0A6M4GX79_9PROT</name>
<dbReference type="PANTHER" id="PTHR34227">
    <property type="entry name" value="CHAPERONE PROTEIN YCDY"/>
    <property type="match status" value="1"/>
</dbReference>
<keyword evidence="3" id="KW-1185">Reference proteome</keyword>
<dbReference type="InterPro" id="IPR050289">
    <property type="entry name" value="TorD/DmsD_chaperones"/>
</dbReference>
<keyword evidence="1" id="KW-0143">Chaperone</keyword>
<dbReference type="KEGG" id="uru:DSM104443_02674"/>
<sequence>MTVAAPARVQMHRSLAPEDQARADFYALLARLLRGSPDNELLASIAAAGEFPAEGDPALARAWNVLVSAASVMDADAGSDEYHKVFEGVGAAEVSIYSAFYIGASAVDHPRVKLLGDLADLGLARRETVTEPDDHWAALLDVMRVLIAGGAGRSAATVAEQRRFYQAHVEPGLAAFCKATLAAPSANFYRKVADLGLAFEALETEAFRLD</sequence>
<organism evidence="2 3">
    <name type="scientific">Usitatibacter rugosus</name>
    <dbReference type="NCBI Taxonomy" id="2732067"/>
    <lineage>
        <taxon>Bacteria</taxon>
        <taxon>Pseudomonadati</taxon>
        <taxon>Pseudomonadota</taxon>
        <taxon>Betaproteobacteria</taxon>
        <taxon>Nitrosomonadales</taxon>
        <taxon>Usitatibacteraceae</taxon>
        <taxon>Usitatibacter</taxon>
    </lineage>
</organism>
<reference evidence="2 3" key="1">
    <citation type="submission" date="2020-04" db="EMBL/GenBank/DDBJ databases">
        <title>Usitatibacter rugosus gen. nov., sp. nov. and Usitatibacter palustris sp. nov., novel members of Usitatibacteraceae fam. nov. within the order Nitrosomonadales isolated from soil.</title>
        <authorList>
            <person name="Huber K.J."/>
            <person name="Neumann-Schaal M."/>
            <person name="Geppert A."/>
            <person name="Luckner M."/>
            <person name="Wanner G."/>
            <person name="Overmann J."/>
        </authorList>
    </citation>
    <scope>NUCLEOTIDE SEQUENCE [LARGE SCALE GENOMIC DNA]</scope>
    <source>
        <strain evidence="2 3">0125_3</strain>
    </source>
</reference>
<dbReference type="SUPFAM" id="SSF89155">
    <property type="entry name" value="TorD-like"/>
    <property type="match status" value="1"/>
</dbReference>
<dbReference type="Pfam" id="PF02613">
    <property type="entry name" value="Nitrate_red_del"/>
    <property type="match status" value="1"/>
</dbReference>
<protein>
    <submittedName>
        <fullName evidence="2">Chaperone protein TorD</fullName>
    </submittedName>
</protein>
<dbReference type="InterPro" id="IPR036411">
    <property type="entry name" value="TorD-like_sf"/>
</dbReference>
<accession>A0A6M4GX79</accession>
<dbReference type="Proteomes" id="UP000501534">
    <property type="component" value="Chromosome"/>
</dbReference>
<dbReference type="Gene3D" id="1.10.3480.10">
    <property type="entry name" value="TorD-like"/>
    <property type="match status" value="1"/>
</dbReference>
<dbReference type="PANTHER" id="PTHR34227:SF1">
    <property type="entry name" value="DIMETHYL SULFOXIDE REDUCTASE CHAPERONE-RELATED"/>
    <property type="match status" value="1"/>
</dbReference>
<evidence type="ECO:0000313" key="3">
    <source>
        <dbReference type="Proteomes" id="UP000501534"/>
    </source>
</evidence>
<proteinExistence type="predicted"/>
<dbReference type="AlphaFoldDB" id="A0A6M4GX79"/>
<evidence type="ECO:0000256" key="1">
    <source>
        <dbReference type="ARBA" id="ARBA00023186"/>
    </source>
</evidence>
<dbReference type="EMBL" id="CP053069">
    <property type="protein sequence ID" value="QJR11595.1"/>
    <property type="molecule type" value="Genomic_DNA"/>
</dbReference>
<evidence type="ECO:0000313" key="2">
    <source>
        <dbReference type="EMBL" id="QJR11595.1"/>
    </source>
</evidence>